<evidence type="ECO:0000313" key="17">
    <source>
        <dbReference type="Proteomes" id="UP000595564"/>
    </source>
</evidence>
<evidence type="ECO:0000256" key="4">
    <source>
        <dbReference type="ARBA" id="ARBA00022485"/>
    </source>
</evidence>
<dbReference type="EMBL" id="AP017470">
    <property type="protein sequence ID" value="BBB32778.1"/>
    <property type="molecule type" value="Genomic_DNA"/>
</dbReference>
<evidence type="ECO:0000256" key="12">
    <source>
        <dbReference type="ARBA" id="ARBA00023027"/>
    </source>
</evidence>
<evidence type="ECO:0000256" key="1">
    <source>
        <dbReference type="ARBA" id="ARBA00001917"/>
    </source>
</evidence>
<keyword evidence="10 14" id="KW-0408">Iron</keyword>
<dbReference type="SUPFAM" id="SSF142019">
    <property type="entry name" value="Nqo1 FMN-binding domain-like"/>
    <property type="match status" value="1"/>
</dbReference>
<dbReference type="AlphaFoldDB" id="A0A7R6PFH4"/>
<keyword evidence="4 14" id="KW-0004">4Fe-4S</keyword>
<sequence>MSEIVLFKHLIDPEVRNIENYIKLGGYEGLKKAFTMQPDDIIEEVKRSNLRGRGGAGFPTGLKWSFMPKGEGQKYFVCNADEGEPGTFKDRYIMSENPHQLIEGMVIGGYAMGATVGYIYIRGEFEFVAKILQKAIDEAYEKGFLGKNILNSGFDFDLYVHLGAGAYVCGEETGLINSLEGKPGQPRLKPPFPAQYGVFGKPTTVNNVETIACVPDIIKKGADWFLSIGPEKNNGTKIYAVSGHVNNPGVFELPMGTPLREIIYEHAGGIVGGKKLKAVIPGGSSAPVLGPEHLDIPMDFDSLKKVGSMLGSGAIIVMSEDTCMVEAFTRLAKFYAHESCGQCTPCREGTAWLYKILKRIEDREGKKGDIDLILDICGKIMGRTICPLGDAAVMCIKPAVERFRDEFEYHIEHKKCMVENKIPIF</sequence>
<evidence type="ECO:0000256" key="8">
    <source>
        <dbReference type="ARBA" id="ARBA00022723"/>
    </source>
</evidence>
<keyword evidence="6 14" id="KW-0288">FMN</keyword>
<keyword evidence="12 14" id="KW-0520">NAD</keyword>
<dbReference type="GO" id="GO:0051287">
    <property type="term" value="F:NAD binding"/>
    <property type="evidence" value="ECO:0007669"/>
    <property type="project" value="UniProtKB-UniRule"/>
</dbReference>
<dbReference type="FunFam" id="1.20.1440.230:FF:000001">
    <property type="entry name" value="Mitochondrial NADH dehydrogenase flavoprotein 1"/>
    <property type="match status" value="1"/>
</dbReference>
<evidence type="ECO:0000256" key="14">
    <source>
        <dbReference type="RuleBase" id="RU364066"/>
    </source>
</evidence>
<dbReference type="GO" id="GO:0051539">
    <property type="term" value="F:4 iron, 4 sulfur cluster binding"/>
    <property type="evidence" value="ECO:0007669"/>
    <property type="project" value="UniProtKB-UniRule"/>
</dbReference>
<dbReference type="PROSITE" id="PS00645">
    <property type="entry name" value="COMPLEX1_51K_2"/>
    <property type="match status" value="1"/>
</dbReference>
<dbReference type="InterPro" id="IPR001949">
    <property type="entry name" value="NADH-UbQ_OxRdtase_51kDa_CS"/>
</dbReference>
<keyword evidence="9" id="KW-1278">Translocase</keyword>
<keyword evidence="17" id="KW-1185">Reference proteome</keyword>
<feature type="domain" description="NADH-ubiquinone oxidoreductase 51kDa subunit iron-sulphur binding" evidence="15">
    <location>
        <begin position="325"/>
        <end position="370"/>
    </location>
</feature>
<dbReference type="Gene3D" id="1.20.1440.230">
    <property type="entry name" value="NADH-ubiquinone oxidoreductase 51kDa subunit, iron-sulphur binding domain"/>
    <property type="match status" value="1"/>
</dbReference>
<dbReference type="GO" id="GO:0010181">
    <property type="term" value="F:FMN binding"/>
    <property type="evidence" value="ECO:0007669"/>
    <property type="project" value="InterPro"/>
</dbReference>
<dbReference type="Pfam" id="PF01512">
    <property type="entry name" value="Complex1_51K"/>
    <property type="match status" value="1"/>
</dbReference>
<dbReference type="GO" id="GO:0008137">
    <property type="term" value="F:NADH dehydrogenase (ubiquinone) activity"/>
    <property type="evidence" value="ECO:0007669"/>
    <property type="project" value="InterPro"/>
</dbReference>
<reference evidence="16 17" key="1">
    <citation type="journal article" date="2012" name="Extremophiles">
        <title>Thermotomaculum hydrothermale gen. nov., sp. nov., a novel heterotrophic thermophile within the phylum Acidobacteria from a deep-sea hydrothermal vent chimney in the Southern Okinawa Trough.</title>
        <authorList>
            <person name="Izumi H."/>
            <person name="Nunoura T."/>
            <person name="Miyazaki M."/>
            <person name="Mino S."/>
            <person name="Toki T."/>
            <person name="Takai K."/>
            <person name="Sako Y."/>
            <person name="Sawabe T."/>
            <person name="Nakagawa S."/>
        </authorList>
    </citation>
    <scope>NUCLEOTIDE SEQUENCE [LARGE SCALE GENOMIC DNA]</scope>
    <source>
        <strain evidence="16 17">AC55</strain>
    </source>
</reference>
<keyword evidence="11 14" id="KW-0411">Iron-sulfur</keyword>
<dbReference type="NCBIfam" id="TIGR01959">
    <property type="entry name" value="nuoF_fam"/>
    <property type="match status" value="1"/>
</dbReference>
<name>A0A7R6PFH4_9BACT</name>
<evidence type="ECO:0000256" key="6">
    <source>
        <dbReference type="ARBA" id="ARBA00022643"/>
    </source>
</evidence>
<evidence type="ECO:0000256" key="13">
    <source>
        <dbReference type="ARBA" id="ARBA00047712"/>
    </source>
</evidence>
<dbReference type="Gene3D" id="6.10.250.1450">
    <property type="match status" value="1"/>
</dbReference>
<gene>
    <name evidence="16" type="primary">nuoF</name>
    <name evidence="16" type="ORF">TTHT_1260</name>
</gene>
<keyword evidence="8 14" id="KW-0479">Metal-binding</keyword>
<dbReference type="NCBIfam" id="NF010120">
    <property type="entry name" value="PRK13596.1"/>
    <property type="match status" value="1"/>
</dbReference>
<evidence type="ECO:0000256" key="10">
    <source>
        <dbReference type="ARBA" id="ARBA00023004"/>
    </source>
</evidence>
<comment type="cofactor">
    <cofactor evidence="1 14">
        <name>FMN</name>
        <dbReference type="ChEBI" id="CHEBI:58210"/>
    </cofactor>
</comment>
<dbReference type="InterPro" id="IPR019554">
    <property type="entry name" value="Soluble_ligand-bd"/>
</dbReference>
<dbReference type="GO" id="GO:0045333">
    <property type="term" value="P:cellular respiration"/>
    <property type="evidence" value="ECO:0007669"/>
    <property type="project" value="TreeGrafter"/>
</dbReference>
<evidence type="ECO:0000256" key="2">
    <source>
        <dbReference type="ARBA" id="ARBA00001966"/>
    </source>
</evidence>
<comment type="catalytic activity">
    <reaction evidence="13 14">
        <text>a quinone + NADH + 5 H(+)(in) = a quinol + NAD(+) + 4 H(+)(out)</text>
        <dbReference type="Rhea" id="RHEA:57888"/>
        <dbReference type="ChEBI" id="CHEBI:15378"/>
        <dbReference type="ChEBI" id="CHEBI:24646"/>
        <dbReference type="ChEBI" id="CHEBI:57540"/>
        <dbReference type="ChEBI" id="CHEBI:57945"/>
        <dbReference type="ChEBI" id="CHEBI:132124"/>
    </reaction>
</comment>
<evidence type="ECO:0000256" key="3">
    <source>
        <dbReference type="ARBA" id="ARBA00007523"/>
    </source>
</evidence>
<dbReference type="SMART" id="SM00928">
    <property type="entry name" value="NADH_4Fe-4S"/>
    <property type="match status" value="1"/>
</dbReference>
<protein>
    <recommendedName>
        <fullName evidence="14">NADH-quinone oxidoreductase subunit F</fullName>
        <ecNumber evidence="14">7.1.1.-</ecNumber>
    </recommendedName>
</protein>
<proteinExistence type="inferred from homology"/>
<dbReference type="SUPFAM" id="SSF140490">
    <property type="entry name" value="Nqo1C-terminal domain-like"/>
    <property type="match status" value="1"/>
</dbReference>
<dbReference type="GO" id="GO:0046872">
    <property type="term" value="F:metal ion binding"/>
    <property type="evidence" value="ECO:0007669"/>
    <property type="project" value="UniProtKB-KW"/>
</dbReference>
<comment type="similarity">
    <text evidence="3 14">Belongs to the complex I 51 kDa subunit family.</text>
</comment>
<dbReference type="Gene3D" id="3.10.20.600">
    <property type="match status" value="1"/>
</dbReference>
<dbReference type="Pfam" id="PF10531">
    <property type="entry name" value="SLBB"/>
    <property type="match status" value="1"/>
</dbReference>
<evidence type="ECO:0000259" key="15">
    <source>
        <dbReference type="SMART" id="SM00928"/>
    </source>
</evidence>
<dbReference type="InterPro" id="IPR011537">
    <property type="entry name" value="NADH-UbQ_OxRdtase_suF"/>
</dbReference>
<evidence type="ECO:0000256" key="9">
    <source>
        <dbReference type="ARBA" id="ARBA00022967"/>
    </source>
</evidence>
<dbReference type="PANTHER" id="PTHR11780:SF10">
    <property type="entry name" value="NADH DEHYDROGENASE [UBIQUINONE] FLAVOPROTEIN 1, MITOCHONDRIAL"/>
    <property type="match status" value="1"/>
</dbReference>
<dbReference type="GO" id="GO:0003954">
    <property type="term" value="F:NADH dehydrogenase activity"/>
    <property type="evidence" value="ECO:0007669"/>
    <property type="project" value="TreeGrafter"/>
</dbReference>
<evidence type="ECO:0000313" key="16">
    <source>
        <dbReference type="EMBL" id="BBB32778.1"/>
    </source>
</evidence>
<comment type="cofactor">
    <cofactor evidence="2 14">
        <name>[4Fe-4S] cluster</name>
        <dbReference type="ChEBI" id="CHEBI:49883"/>
    </cofactor>
</comment>
<dbReference type="InterPro" id="IPR011538">
    <property type="entry name" value="Nuo51_FMN-bd"/>
</dbReference>
<dbReference type="Gene3D" id="3.40.50.11540">
    <property type="entry name" value="NADH-ubiquinone oxidoreductase 51kDa subunit"/>
    <property type="match status" value="1"/>
</dbReference>
<evidence type="ECO:0000256" key="7">
    <source>
        <dbReference type="ARBA" id="ARBA00022719"/>
    </source>
</evidence>
<accession>A0A7R6PFH4</accession>
<dbReference type="GO" id="GO:0048038">
    <property type="term" value="F:quinone binding"/>
    <property type="evidence" value="ECO:0007669"/>
    <property type="project" value="UniProtKB-KW"/>
</dbReference>
<dbReference type="Pfam" id="PF10589">
    <property type="entry name" value="NADH_4Fe-4S"/>
    <property type="match status" value="1"/>
</dbReference>
<dbReference type="Proteomes" id="UP000595564">
    <property type="component" value="Chromosome"/>
</dbReference>
<evidence type="ECO:0000256" key="11">
    <source>
        <dbReference type="ARBA" id="ARBA00023014"/>
    </source>
</evidence>
<dbReference type="SUPFAM" id="SSF142984">
    <property type="entry name" value="Nqo1 middle domain-like"/>
    <property type="match status" value="1"/>
</dbReference>
<keyword evidence="7 14" id="KW-0874">Quinone</keyword>
<dbReference type="FunFam" id="3.40.50.11540:FF:000001">
    <property type="entry name" value="NADH dehydrogenase [ubiquinone] flavoprotein 1, mitochondrial"/>
    <property type="match status" value="1"/>
</dbReference>
<dbReference type="KEGG" id="thyd:TTHT_1260"/>
<keyword evidence="16" id="KW-0560">Oxidoreductase</keyword>
<organism evidence="16 17">
    <name type="scientific">Thermotomaculum hydrothermale</name>
    <dbReference type="NCBI Taxonomy" id="981385"/>
    <lineage>
        <taxon>Bacteria</taxon>
        <taxon>Pseudomonadati</taxon>
        <taxon>Acidobacteriota</taxon>
        <taxon>Holophagae</taxon>
        <taxon>Thermotomaculales</taxon>
        <taxon>Thermotomaculaceae</taxon>
        <taxon>Thermotomaculum</taxon>
    </lineage>
</organism>
<dbReference type="InterPro" id="IPR037225">
    <property type="entry name" value="Nuo51_FMN-bd_sf"/>
</dbReference>
<dbReference type="FunFam" id="3.10.20.600:FF:000003">
    <property type="entry name" value="NADH-quinone oxidoreductase subunit F"/>
    <property type="match status" value="1"/>
</dbReference>
<dbReference type="EC" id="7.1.1.-" evidence="14"/>
<dbReference type="InterPro" id="IPR050837">
    <property type="entry name" value="ComplexI_51kDa_subunit"/>
</dbReference>
<dbReference type="InterPro" id="IPR019575">
    <property type="entry name" value="Nuop51_4Fe4S-bd"/>
</dbReference>
<comment type="function">
    <text evidence="14">NDH-1 shuttles electrons from NADH, via FMN and iron-sulfur (Fe-S) centers, to quinones in the respiratory chain.</text>
</comment>
<evidence type="ECO:0000256" key="5">
    <source>
        <dbReference type="ARBA" id="ARBA00022630"/>
    </source>
</evidence>
<dbReference type="InterPro" id="IPR037207">
    <property type="entry name" value="Nuop51_4Fe4S-bd_sf"/>
</dbReference>
<keyword evidence="5 14" id="KW-0285">Flavoprotein</keyword>
<dbReference type="RefSeq" id="WP_201327082.1">
    <property type="nucleotide sequence ID" value="NZ_AP017470.1"/>
</dbReference>
<dbReference type="PANTHER" id="PTHR11780">
    <property type="entry name" value="NADH-UBIQUINONE OXIDOREDUCTASE FLAVOPROTEIN 1 NDUFV1"/>
    <property type="match status" value="1"/>
</dbReference>